<dbReference type="AlphaFoldDB" id="A0A6C0J4E3"/>
<protein>
    <submittedName>
        <fullName evidence="1">Uncharacterized protein</fullName>
    </submittedName>
</protein>
<organism evidence="1">
    <name type="scientific">viral metagenome</name>
    <dbReference type="NCBI Taxonomy" id="1070528"/>
    <lineage>
        <taxon>unclassified sequences</taxon>
        <taxon>metagenomes</taxon>
        <taxon>organismal metagenomes</taxon>
    </lineage>
</organism>
<evidence type="ECO:0000313" key="1">
    <source>
        <dbReference type="EMBL" id="QHT98523.1"/>
    </source>
</evidence>
<proteinExistence type="predicted"/>
<name>A0A6C0J4E3_9ZZZZ</name>
<dbReference type="EMBL" id="MN740292">
    <property type="protein sequence ID" value="QHT98523.1"/>
    <property type="molecule type" value="Genomic_DNA"/>
</dbReference>
<sequence>MNANSEINALLYNTTNMNSLSRNSSILLKKYKNNRVKTVMIMNRYKKRKKLLDKGLDLVKIYKYSPNNINTLINTGNITTKRGQSISNYLRGKATMKNEPTGDLFATKMIVAKKPFTFLGQKVNGFIPFDSSSNLKETHAYAKFIGRRLRFKYLNDIKPKFTIFSEKHGGGLFF</sequence>
<reference evidence="1" key="1">
    <citation type="journal article" date="2020" name="Nature">
        <title>Giant virus diversity and host interactions through global metagenomics.</title>
        <authorList>
            <person name="Schulz F."/>
            <person name="Roux S."/>
            <person name="Paez-Espino D."/>
            <person name="Jungbluth S."/>
            <person name="Walsh D.A."/>
            <person name="Denef V.J."/>
            <person name="McMahon K.D."/>
            <person name="Konstantinidis K.T."/>
            <person name="Eloe-Fadrosh E.A."/>
            <person name="Kyrpides N.C."/>
            <person name="Woyke T."/>
        </authorList>
    </citation>
    <scope>NUCLEOTIDE SEQUENCE</scope>
    <source>
        <strain evidence="1">GVMAG-M-3300025652-16</strain>
    </source>
</reference>
<accession>A0A6C0J4E3</accession>